<dbReference type="Proteomes" id="UP000252519">
    <property type="component" value="Unassembled WGS sequence"/>
</dbReference>
<protein>
    <recommendedName>
        <fullName evidence="3">Mos1 transposase HTH domain-containing protein</fullName>
    </recommendedName>
</protein>
<gene>
    <name evidence="1" type="ORF">ANCCAN_17399</name>
</gene>
<keyword evidence="2" id="KW-1185">Reference proteome</keyword>
<evidence type="ECO:0000313" key="2">
    <source>
        <dbReference type="Proteomes" id="UP000252519"/>
    </source>
</evidence>
<name>A0A368FWZ5_ANCCA</name>
<evidence type="ECO:0000313" key="1">
    <source>
        <dbReference type="EMBL" id="RCN36713.1"/>
    </source>
</evidence>
<proteinExistence type="predicted"/>
<organism evidence="1 2">
    <name type="scientific">Ancylostoma caninum</name>
    <name type="common">Dog hookworm</name>
    <dbReference type="NCBI Taxonomy" id="29170"/>
    <lineage>
        <taxon>Eukaryota</taxon>
        <taxon>Metazoa</taxon>
        <taxon>Ecdysozoa</taxon>
        <taxon>Nematoda</taxon>
        <taxon>Chromadorea</taxon>
        <taxon>Rhabditida</taxon>
        <taxon>Rhabditina</taxon>
        <taxon>Rhabditomorpha</taxon>
        <taxon>Strongyloidea</taxon>
        <taxon>Ancylostomatidae</taxon>
        <taxon>Ancylostomatinae</taxon>
        <taxon>Ancylostoma</taxon>
    </lineage>
</organism>
<comment type="caution">
    <text evidence="1">The sequence shown here is derived from an EMBL/GenBank/DDBJ whole genome shotgun (WGS) entry which is preliminary data.</text>
</comment>
<dbReference type="AlphaFoldDB" id="A0A368FWZ5"/>
<sequence length="85" mass="9531">MMVKKKPIDLLYECKVGNNLEEMANSINAFGPGTAFKRSAQRQFGEFRGGNVSLEDESMLIDNLKLKTANQKESSKLTLPNPHEM</sequence>
<dbReference type="EMBL" id="JOJR01000532">
    <property type="protein sequence ID" value="RCN36713.1"/>
    <property type="molecule type" value="Genomic_DNA"/>
</dbReference>
<evidence type="ECO:0008006" key="3">
    <source>
        <dbReference type="Google" id="ProtNLM"/>
    </source>
</evidence>
<accession>A0A368FWZ5</accession>
<reference evidence="1 2" key="1">
    <citation type="submission" date="2014-10" db="EMBL/GenBank/DDBJ databases">
        <title>Draft genome of the hookworm Ancylostoma caninum.</title>
        <authorList>
            <person name="Mitreva M."/>
        </authorList>
    </citation>
    <scope>NUCLEOTIDE SEQUENCE [LARGE SCALE GENOMIC DNA]</scope>
    <source>
        <strain evidence="1 2">Baltimore</strain>
    </source>
</reference>